<accession>A0ABS5YNM2</accession>
<dbReference type="SUPFAM" id="SSF53474">
    <property type="entry name" value="alpha/beta-Hydrolases"/>
    <property type="match status" value="1"/>
</dbReference>
<feature type="domain" description="Epoxide hydrolase N-terminal" evidence="4">
    <location>
        <begin position="4"/>
        <end position="109"/>
    </location>
</feature>
<dbReference type="InterPro" id="IPR016292">
    <property type="entry name" value="Epoxide_hydrolase"/>
</dbReference>
<evidence type="ECO:0000313" key="6">
    <source>
        <dbReference type="Proteomes" id="UP001519654"/>
    </source>
</evidence>
<dbReference type="RefSeq" id="WP_215788255.1">
    <property type="nucleotide sequence ID" value="NZ_JAHKKG010000005.1"/>
</dbReference>
<organism evidence="5 6">
    <name type="scientific">Paractinoplanes bogorensis</name>
    <dbReference type="NCBI Taxonomy" id="1610840"/>
    <lineage>
        <taxon>Bacteria</taxon>
        <taxon>Bacillati</taxon>
        <taxon>Actinomycetota</taxon>
        <taxon>Actinomycetes</taxon>
        <taxon>Micromonosporales</taxon>
        <taxon>Micromonosporaceae</taxon>
        <taxon>Paractinoplanes</taxon>
    </lineage>
</organism>
<dbReference type="PIRSF" id="PIRSF001112">
    <property type="entry name" value="Epoxide_hydrolase"/>
    <property type="match status" value="1"/>
</dbReference>
<comment type="caution">
    <text evidence="5">The sequence shown here is derived from an EMBL/GenBank/DDBJ whole genome shotgun (WGS) entry which is preliminary data.</text>
</comment>
<dbReference type="InterPro" id="IPR010497">
    <property type="entry name" value="Epoxide_hydro_N"/>
</dbReference>
<dbReference type="PRINTS" id="PR00412">
    <property type="entry name" value="EPOXHYDRLASE"/>
</dbReference>
<dbReference type="GO" id="GO:0016787">
    <property type="term" value="F:hydrolase activity"/>
    <property type="evidence" value="ECO:0007669"/>
    <property type="project" value="UniProtKB-KW"/>
</dbReference>
<gene>
    <name evidence="5" type="ORF">KOI35_16040</name>
</gene>
<sequence>MTEIHEFRIDVPEADLLDLRSRLTNTRWGPQLPGEPWERGVPVDFLRELADYWATKYDWRAAEATLNAYPQFTTEIDGQRIHFLHVRSAVPDALPLVLLHGWPGSVVEFLDVIGPLTEAGFHLVIPSLPGFGFSAPLAGPGWDSRRDATAIAALMAGLGYDRYGAQGGDFGAFVAPDLGRVDPEHVVGIHVNAASGGFIPYAEVDPATLTPAEQVRYQRIQRFLSDGHGYFQIQATRPQTLAHALVDSPVGQLAWIVEKFHEWSVGGFPDRDRVLTDVTLYWLTRTAGSTANMYYESMHSGNWPARSEVPTGVANFAEDVAIRRFAEENNTVVHWSEFDRGGHFAAIEAPDLLVGDVIAFFRGLGATR</sequence>
<dbReference type="InterPro" id="IPR000639">
    <property type="entry name" value="Epox_hydrolase-like"/>
</dbReference>
<dbReference type="Gene3D" id="3.40.50.1820">
    <property type="entry name" value="alpha/beta hydrolase"/>
    <property type="match status" value="1"/>
</dbReference>
<keyword evidence="3 5" id="KW-0378">Hydrolase</keyword>
<keyword evidence="2" id="KW-0058">Aromatic hydrocarbons catabolism</keyword>
<dbReference type="EMBL" id="JAHKKG010000005">
    <property type="protein sequence ID" value="MBU2665015.1"/>
    <property type="molecule type" value="Genomic_DNA"/>
</dbReference>
<dbReference type="Pfam" id="PF06441">
    <property type="entry name" value="EHN"/>
    <property type="match status" value="1"/>
</dbReference>
<evidence type="ECO:0000256" key="2">
    <source>
        <dbReference type="ARBA" id="ARBA00022797"/>
    </source>
</evidence>
<protein>
    <submittedName>
        <fullName evidence="5">Epoxide hydrolase</fullName>
    </submittedName>
</protein>
<comment type="similarity">
    <text evidence="1">Belongs to the peptidase S33 family.</text>
</comment>
<dbReference type="Proteomes" id="UP001519654">
    <property type="component" value="Unassembled WGS sequence"/>
</dbReference>
<evidence type="ECO:0000256" key="3">
    <source>
        <dbReference type="ARBA" id="ARBA00022801"/>
    </source>
</evidence>
<keyword evidence="6" id="KW-1185">Reference proteome</keyword>
<evidence type="ECO:0000313" key="5">
    <source>
        <dbReference type="EMBL" id="MBU2665015.1"/>
    </source>
</evidence>
<dbReference type="InterPro" id="IPR029058">
    <property type="entry name" value="AB_hydrolase_fold"/>
</dbReference>
<evidence type="ECO:0000259" key="4">
    <source>
        <dbReference type="Pfam" id="PF06441"/>
    </source>
</evidence>
<proteinExistence type="inferred from homology"/>
<dbReference type="PANTHER" id="PTHR21661">
    <property type="entry name" value="EPOXIDE HYDROLASE 1-RELATED"/>
    <property type="match status" value="1"/>
</dbReference>
<dbReference type="PANTHER" id="PTHR21661:SF35">
    <property type="entry name" value="EPOXIDE HYDROLASE"/>
    <property type="match status" value="1"/>
</dbReference>
<reference evidence="5 6" key="1">
    <citation type="submission" date="2021-06" db="EMBL/GenBank/DDBJ databases">
        <title>Actinoplanes lichenicola sp. nov., and Actinoplanes ovalisporus sp. nov., isolated from lichen in Thailand.</title>
        <authorList>
            <person name="Saeng-In P."/>
            <person name="Kanchanasin P."/>
            <person name="Yuki M."/>
            <person name="Kudo T."/>
            <person name="Ohkuma M."/>
            <person name="Phongsopitanun W."/>
            <person name="Tanasupawat S."/>
        </authorList>
    </citation>
    <scope>NUCLEOTIDE SEQUENCE [LARGE SCALE GENOMIC DNA]</scope>
    <source>
        <strain evidence="5 6">NBRC 110975</strain>
    </source>
</reference>
<evidence type="ECO:0000256" key="1">
    <source>
        <dbReference type="ARBA" id="ARBA00010088"/>
    </source>
</evidence>
<name>A0ABS5YNM2_9ACTN</name>